<keyword evidence="5 8" id="KW-1133">Transmembrane helix</keyword>
<keyword evidence="10" id="KW-0378">Hydrolase</keyword>
<feature type="compositionally biased region" description="Low complexity" evidence="7">
    <location>
        <begin position="182"/>
        <end position="192"/>
    </location>
</feature>
<dbReference type="GO" id="GO:0043682">
    <property type="term" value="F:P-type divalent copper transporter activity"/>
    <property type="evidence" value="ECO:0007669"/>
    <property type="project" value="TreeGrafter"/>
</dbReference>
<dbReference type="Gene3D" id="3.40.1110.10">
    <property type="entry name" value="Calcium-transporting ATPase, cytoplasmic domain N"/>
    <property type="match status" value="1"/>
</dbReference>
<dbReference type="EMBL" id="DWVP01000001">
    <property type="protein sequence ID" value="HJC84164.1"/>
    <property type="molecule type" value="Genomic_DNA"/>
</dbReference>
<dbReference type="GO" id="GO:0000166">
    <property type="term" value="F:nucleotide binding"/>
    <property type="evidence" value="ECO:0007669"/>
    <property type="project" value="InterPro"/>
</dbReference>
<feature type="compositionally biased region" description="Basic and acidic residues" evidence="7">
    <location>
        <begin position="145"/>
        <end position="164"/>
    </location>
</feature>
<sequence length="936" mass="97968">MADTSSDTSDAVTRAITAARAAAHAAGLDIEDTADSADTADTADVLHPTVRTTRRPGAQLTSFTFHLDGLTSAVRAGEIESALNTLPGVQARVVYSTAMAWVTAPESLNPDILRGVFHEYGVESWLTAASLRRRSERLTAPGRRHISENRRRREERQRQSRETTGHGAGSGTGHPPGRAHSTGAGTTGTRGAWLSGGQETTEVLHTARELITGARLLVAAVLGLPVVLLQILTPWQFDYWQWVCLALALPVVTWCAWPFHRAMIAGLRRGLPALDAASSTAIILAYLYSAFVLFTGPAGDPGWRAGSVLTAWGYDAEALFLDVACGCTVLLLFGRLASRRSRLRSMLALNIVLPPGASGASGVPGTTGASGDDTVTVVRRDRQGRPAKFTITPSQICVGDDVLVHGGESIPADGEVIGGRAELDNGPFGGAPTDRQDGGQVQGAVTVGSQVFAGARHLGDATSEPLKVRVSRTGSRTRIAAVRRWIAAAEQDENRLDQLATRTASLLVPWGVVIAVVAGLGWFAVRDSADAAVATALTVLVAVAPVALAVSTTLSLRIGLARAAAGGTLLRNADTIHQLAAIDAIIFNRSGTLSTGPMSVIGVTAASGENPELVLRVAGALSLESTHRVARAIVRADRESRDSGAGGPEVPHWLEAGQVEVDERGVFSATIDLPGPDGTPARQVLASLWRPRDLSELTNPMLVNAALSGGTPLVVSWKGQDRGVITLADTFAPDASSAVDALETAGVETFMMSRDTYRVARRMADSVGISTVLAGIAPNRKAATVRRVHSHGATVAMVGDRDVADCLAVADIGILMGAADHLDPPSVGRTSGAGAGDTDIVLVREDISAIPEALNLARHVRSTVNGNLLFAWGYNIAALVLAVTGVLNPLLGTALMLGSSLLVEWRSARIGHRDYTATGGMVGRPRYAGVSTHKRT</sequence>
<dbReference type="InterPro" id="IPR023299">
    <property type="entry name" value="ATPase_P-typ_cyto_dom_N"/>
</dbReference>
<gene>
    <name evidence="10" type="ORF">H9751_01155</name>
</gene>
<dbReference type="AlphaFoldDB" id="A0A9D2TPK9"/>
<dbReference type="GO" id="GO:0016787">
    <property type="term" value="F:hydrolase activity"/>
    <property type="evidence" value="ECO:0007669"/>
    <property type="project" value="UniProtKB-KW"/>
</dbReference>
<dbReference type="GO" id="GO:0055070">
    <property type="term" value="P:copper ion homeostasis"/>
    <property type="evidence" value="ECO:0007669"/>
    <property type="project" value="TreeGrafter"/>
</dbReference>
<evidence type="ECO:0000256" key="3">
    <source>
        <dbReference type="ARBA" id="ARBA00022723"/>
    </source>
</evidence>
<dbReference type="SUPFAM" id="SSF81653">
    <property type="entry name" value="Calcium ATPase, transduction domain A"/>
    <property type="match status" value="1"/>
</dbReference>
<feature type="transmembrane region" description="Helical" evidence="8">
    <location>
        <begin position="239"/>
        <end position="259"/>
    </location>
</feature>
<dbReference type="Pfam" id="PF00702">
    <property type="entry name" value="Hydrolase"/>
    <property type="match status" value="1"/>
</dbReference>
<reference evidence="10" key="1">
    <citation type="journal article" date="2021" name="PeerJ">
        <title>Extensive microbial diversity within the chicken gut microbiome revealed by metagenomics and culture.</title>
        <authorList>
            <person name="Gilroy R."/>
            <person name="Ravi A."/>
            <person name="Getino M."/>
            <person name="Pursley I."/>
            <person name="Horton D.L."/>
            <person name="Alikhan N.F."/>
            <person name="Baker D."/>
            <person name="Gharbi K."/>
            <person name="Hall N."/>
            <person name="Watson M."/>
            <person name="Adriaenssens E.M."/>
            <person name="Foster-Nyarko E."/>
            <person name="Jarju S."/>
            <person name="Secka A."/>
            <person name="Antonio M."/>
            <person name="Oren A."/>
            <person name="Chaudhuri R.R."/>
            <person name="La Ragione R."/>
            <person name="Hildebrand F."/>
            <person name="Pallen M.J."/>
        </authorList>
    </citation>
    <scope>NUCLEOTIDE SEQUENCE</scope>
    <source>
        <strain evidence="10">ChiHjej13B12-4958</strain>
    </source>
</reference>
<feature type="transmembrane region" description="Helical" evidence="8">
    <location>
        <begin position="214"/>
        <end position="233"/>
    </location>
</feature>
<keyword evidence="3" id="KW-0479">Metal-binding</keyword>
<feature type="domain" description="P-type ATPase A" evidence="9">
    <location>
        <begin position="373"/>
        <end position="483"/>
    </location>
</feature>
<keyword evidence="6 8" id="KW-0472">Membrane</keyword>
<evidence type="ECO:0000259" key="9">
    <source>
        <dbReference type="Pfam" id="PF00122"/>
    </source>
</evidence>
<organism evidence="10 11">
    <name type="scientific">Candidatus Corynebacterium faecigallinarum</name>
    <dbReference type="NCBI Taxonomy" id="2838528"/>
    <lineage>
        <taxon>Bacteria</taxon>
        <taxon>Bacillati</taxon>
        <taxon>Actinomycetota</taxon>
        <taxon>Actinomycetes</taxon>
        <taxon>Mycobacteriales</taxon>
        <taxon>Corynebacteriaceae</taxon>
        <taxon>Corynebacterium</taxon>
    </lineage>
</organism>
<evidence type="ECO:0000313" key="10">
    <source>
        <dbReference type="EMBL" id="HJC84164.1"/>
    </source>
</evidence>
<dbReference type="InterPro" id="IPR036412">
    <property type="entry name" value="HAD-like_sf"/>
</dbReference>
<comment type="subcellular location">
    <subcellularLocation>
        <location evidence="1">Membrane</location>
        <topology evidence="1">Multi-pass membrane protein</topology>
    </subcellularLocation>
</comment>
<dbReference type="InterPro" id="IPR023214">
    <property type="entry name" value="HAD_sf"/>
</dbReference>
<accession>A0A9D2TPK9</accession>
<evidence type="ECO:0000256" key="5">
    <source>
        <dbReference type="ARBA" id="ARBA00022989"/>
    </source>
</evidence>
<name>A0A9D2TPK9_9CORY</name>
<dbReference type="InterPro" id="IPR008250">
    <property type="entry name" value="ATPase_P-typ_transduc_dom_A_sf"/>
</dbReference>
<protein>
    <submittedName>
        <fullName evidence="10">HAD family hydrolase</fullName>
    </submittedName>
</protein>
<dbReference type="SUPFAM" id="SSF81665">
    <property type="entry name" value="Calcium ATPase, transmembrane domain M"/>
    <property type="match status" value="1"/>
</dbReference>
<feature type="transmembrane region" description="Helical" evidence="8">
    <location>
        <begin position="504"/>
        <end position="525"/>
    </location>
</feature>
<feature type="transmembrane region" description="Helical" evidence="8">
    <location>
        <begin position="318"/>
        <end position="337"/>
    </location>
</feature>
<evidence type="ECO:0000256" key="8">
    <source>
        <dbReference type="SAM" id="Phobius"/>
    </source>
</evidence>
<keyword evidence="2 8" id="KW-0812">Transmembrane</keyword>
<evidence type="ECO:0000256" key="6">
    <source>
        <dbReference type="ARBA" id="ARBA00023136"/>
    </source>
</evidence>
<proteinExistence type="predicted"/>
<reference evidence="10" key="2">
    <citation type="submission" date="2021-04" db="EMBL/GenBank/DDBJ databases">
        <authorList>
            <person name="Gilroy R."/>
        </authorList>
    </citation>
    <scope>NUCLEOTIDE SEQUENCE</scope>
    <source>
        <strain evidence="10">ChiHjej13B12-4958</strain>
    </source>
</reference>
<feature type="transmembrane region" description="Helical" evidence="8">
    <location>
        <begin position="280"/>
        <end position="298"/>
    </location>
</feature>
<dbReference type="GO" id="GO:0005507">
    <property type="term" value="F:copper ion binding"/>
    <property type="evidence" value="ECO:0007669"/>
    <property type="project" value="TreeGrafter"/>
</dbReference>
<evidence type="ECO:0000256" key="7">
    <source>
        <dbReference type="SAM" id="MobiDB-lite"/>
    </source>
</evidence>
<dbReference type="PANTHER" id="PTHR43520:SF8">
    <property type="entry name" value="P-TYPE CU(+) TRANSPORTER"/>
    <property type="match status" value="1"/>
</dbReference>
<feature type="transmembrane region" description="Helical" evidence="8">
    <location>
        <begin position="868"/>
        <end position="891"/>
    </location>
</feature>
<dbReference type="PANTHER" id="PTHR43520">
    <property type="entry name" value="ATP7, ISOFORM B"/>
    <property type="match status" value="1"/>
</dbReference>
<feature type="transmembrane region" description="Helical" evidence="8">
    <location>
        <begin position="531"/>
        <end position="550"/>
    </location>
</feature>
<dbReference type="SUPFAM" id="SSF81660">
    <property type="entry name" value="Metal cation-transporting ATPase, ATP-binding domain N"/>
    <property type="match status" value="1"/>
</dbReference>
<comment type="caution">
    <text evidence="10">The sequence shown here is derived from an EMBL/GenBank/DDBJ whole genome shotgun (WGS) entry which is preliminary data.</text>
</comment>
<dbReference type="Pfam" id="PF00122">
    <property type="entry name" value="E1-E2_ATPase"/>
    <property type="match status" value="1"/>
</dbReference>
<keyword evidence="4" id="KW-1278">Translocase</keyword>
<evidence type="ECO:0000313" key="11">
    <source>
        <dbReference type="Proteomes" id="UP000823858"/>
    </source>
</evidence>
<dbReference type="InterPro" id="IPR059000">
    <property type="entry name" value="ATPase_P-type_domA"/>
</dbReference>
<dbReference type="SUPFAM" id="SSF56784">
    <property type="entry name" value="HAD-like"/>
    <property type="match status" value="1"/>
</dbReference>
<dbReference type="GO" id="GO:0016020">
    <property type="term" value="C:membrane"/>
    <property type="evidence" value="ECO:0007669"/>
    <property type="project" value="UniProtKB-SubCell"/>
</dbReference>
<feature type="region of interest" description="Disordered" evidence="7">
    <location>
        <begin position="136"/>
        <end position="192"/>
    </location>
</feature>
<dbReference type="InterPro" id="IPR023298">
    <property type="entry name" value="ATPase_P-typ_TM_dom_sf"/>
</dbReference>
<dbReference type="Gene3D" id="3.40.50.1000">
    <property type="entry name" value="HAD superfamily/HAD-like"/>
    <property type="match status" value="1"/>
</dbReference>
<evidence type="ECO:0000256" key="2">
    <source>
        <dbReference type="ARBA" id="ARBA00022692"/>
    </source>
</evidence>
<evidence type="ECO:0000256" key="4">
    <source>
        <dbReference type="ARBA" id="ARBA00022967"/>
    </source>
</evidence>
<dbReference type="Proteomes" id="UP000823858">
    <property type="component" value="Unassembled WGS sequence"/>
</dbReference>
<evidence type="ECO:0000256" key="1">
    <source>
        <dbReference type="ARBA" id="ARBA00004141"/>
    </source>
</evidence>
<dbReference type="Gene3D" id="2.70.150.10">
    <property type="entry name" value="Calcium-transporting ATPase, cytoplasmic transduction domain A"/>
    <property type="match status" value="1"/>
</dbReference>